<organism evidence="2 3">
    <name type="scientific">Iris pallida</name>
    <name type="common">Sweet iris</name>
    <dbReference type="NCBI Taxonomy" id="29817"/>
    <lineage>
        <taxon>Eukaryota</taxon>
        <taxon>Viridiplantae</taxon>
        <taxon>Streptophyta</taxon>
        <taxon>Embryophyta</taxon>
        <taxon>Tracheophyta</taxon>
        <taxon>Spermatophyta</taxon>
        <taxon>Magnoliopsida</taxon>
        <taxon>Liliopsida</taxon>
        <taxon>Asparagales</taxon>
        <taxon>Iridaceae</taxon>
        <taxon>Iridoideae</taxon>
        <taxon>Irideae</taxon>
        <taxon>Iris</taxon>
    </lineage>
</organism>
<keyword evidence="3" id="KW-1185">Reference proteome</keyword>
<comment type="caution">
    <text evidence="2">The sequence shown here is derived from an EMBL/GenBank/DDBJ whole genome shotgun (WGS) entry which is preliminary data.</text>
</comment>
<gene>
    <name evidence="2" type="ORF">M6B38_390155</name>
</gene>
<protein>
    <submittedName>
        <fullName evidence="2">Uncharacterized protein</fullName>
    </submittedName>
</protein>
<evidence type="ECO:0000313" key="3">
    <source>
        <dbReference type="Proteomes" id="UP001140949"/>
    </source>
</evidence>
<dbReference type="Proteomes" id="UP001140949">
    <property type="component" value="Unassembled WGS sequence"/>
</dbReference>
<reference evidence="2" key="2">
    <citation type="submission" date="2023-04" db="EMBL/GenBank/DDBJ databases">
        <authorList>
            <person name="Bruccoleri R.E."/>
            <person name="Oakeley E.J."/>
            <person name="Faust A.-M."/>
            <person name="Dessus-Babus S."/>
            <person name="Altorfer M."/>
            <person name="Burckhardt D."/>
            <person name="Oertli M."/>
            <person name="Naumann U."/>
            <person name="Petersen F."/>
            <person name="Wong J."/>
        </authorList>
    </citation>
    <scope>NUCLEOTIDE SEQUENCE</scope>
    <source>
        <strain evidence="2">GSM-AAB239-AS_SAM_17_03QT</strain>
        <tissue evidence="2">Leaf</tissue>
    </source>
</reference>
<accession>A0AAX6G0U5</accession>
<dbReference type="AlphaFoldDB" id="A0AAX6G0U5"/>
<proteinExistence type="predicted"/>
<name>A0AAX6G0U5_IRIPA</name>
<dbReference type="EMBL" id="JANAVB010024600">
    <property type="protein sequence ID" value="KAJ6822073.1"/>
    <property type="molecule type" value="Genomic_DNA"/>
</dbReference>
<feature type="region of interest" description="Disordered" evidence="1">
    <location>
        <begin position="1"/>
        <end position="61"/>
    </location>
</feature>
<feature type="compositionally biased region" description="Low complexity" evidence="1">
    <location>
        <begin position="32"/>
        <end position="49"/>
    </location>
</feature>
<evidence type="ECO:0000256" key="1">
    <source>
        <dbReference type="SAM" id="MobiDB-lite"/>
    </source>
</evidence>
<reference evidence="2" key="1">
    <citation type="journal article" date="2023" name="GigaByte">
        <title>Genome assembly of the bearded iris, Iris pallida Lam.</title>
        <authorList>
            <person name="Bruccoleri R.E."/>
            <person name="Oakeley E.J."/>
            <person name="Faust A.M.E."/>
            <person name="Altorfer M."/>
            <person name="Dessus-Babus S."/>
            <person name="Burckhardt D."/>
            <person name="Oertli M."/>
            <person name="Naumann U."/>
            <person name="Petersen F."/>
            <person name="Wong J."/>
        </authorList>
    </citation>
    <scope>NUCLEOTIDE SEQUENCE</scope>
    <source>
        <strain evidence="2">GSM-AAB239-AS_SAM_17_03QT</strain>
    </source>
</reference>
<sequence>MAATTLRRSGVIHQRRQQRSPFPWTTIDAQEISGSSHSIHGGTTTSSSGDESFPPPKSKGRSLLRRHVDVIGGCLYHFDTGSLQAVQRSSAYSSLFD</sequence>
<evidence type="ECO:0000313" key="2">
    <source>
        <dbReference type="EMBL" id="KAJ6822073.1"/>
    </source>
</evidence>